<evidence type="ECO:0000313" key="3">
    <source>
        <dbReference type="Proteomes" id="UP000601435"/>
    </source>
</evidence>
<evidence type="ECO:0000313" key="2">
    <source>
        <dbReference type="EMBL" id="CAE7897707.1"/>
    </source>
</evidence>
<name>A0A813BAR1_9DINO</name>
<feature type="domain" description="EF-hand" evidence="1">
    <location>
        <begin position="592"/>
        <end position="614"/>
    </location>
</feature>
<organism evidence="2 3">
    <name type="scientific">Symbiodinium necroappetens</name>
    <dbReference type="NCBI Taxonomy" id="1628268"/>
    <lineage>
        <taxon>Eukaryota</taxon>
        <taxon>Sar</taxon>
        <taxon>Alveolata</taxon>
        <taxon>Dinophyceae</taxon>
        <taxon>Suessiales</taxon>
        <taxon>Symbiodiniaceae</taxon>
        <taxon>Symbiodinium</taxon>
    </lineage>
</organism>
<dbReference type="OrthoDB" id="186625at2759"/>
<dbReference type="InterPro" id="IPR002048">
    <property type="entry name" value="EF_hand_dom"/>
</dbReference>
<sequence length="643" mass="65108">MQMNLQYAIGASALCALAGQSLGQDSVAATPGASDALAAYDAASQRVRYVVDLAPITSSWNNPFAIAPVLKTSADPDPMFDTQLVGAVALSPDLTGPVALGSPQDFQLWTTAGQGVNPTANAAPGTTQVASFDHQFGLALADLSASATNAIGATIGLTSEADRLYVTRTIGVSSRFNAVSQDLATLSLGAIDADGALYLRADDFNAPDANAIDGDNILRVLLDARNTSGVNAVVRIGGANIVTDAASSDYLVNDSAVTLNTPSCLPGSLGAARGVILDFAGNYTNATPGASTSTTDHLQAAIEGQRGNPYVSTAAALPSFDAYLLSLGKTVVDGPTNSINAARLMADGSVVSAVRRTLPMNITDGAGFTTNAVGDAEFVHYQSQQSFRGSNGQAAAGVDPISGARIAAATAQDPTDGQFIAVANITLDSNWTVAAYEGKDVLDGENGSPIGTIASAAPASISAPAIDADGNIYFVCAFEPTAGPTANALIKAVNTASGYQLELLVQEGDTVAGANSATSYTIDRLTLADSDSLASGSFYASSVLQSGAGGAGFGGAAIGAQITYDNAGTSETYDAVLFLAESAGTEKICLGDCDGNGSIDFNDLVSMLFVFGQDTDDGCDADENATVDFNDLVATLFLFGPCP</sequence>
<gene>
    <name evidence="2" type="ORF">SNEC2469_LOCUS30119</name>
</gene>
<dbReference type="PROSITE" id="PS50222">
    <property type="entry name" value="EF_HAND_2"/>
    <property type="match status" value="1"/>
</dbReference>
<dbReference type="AlphaFoldDB" id="A0A813BAR1"/>
<protein>
    <recommendedName>
        <fullName evidence="1">EF-hand domain-containing protein</fullName>
    </recommendedName>
</protein>
<proteinExistence type="predicted"/>
<comment type="caution">
    <text evidence="2">The sequence shown here is derived from an EMBL/GenBank/DDBJ whole genome shotgun (WGS) entry which is preliminary data.</text>
</comment>
<dbReference type="PROSITE" id="PS00018">
    <property type="entry name" value="EF_HAND_1"/>
    <property type="match status" value="1"/>
</dbReference>
<dbReference type="Proteomes" id="UP000601435">
    <property type="component" value="Unassembled WGS sequence"/>
</dbReference>
<accession>A0A813BAR1</accession>
<dbReference type="GO" id="GO:0005509">
    <property type="term" value="F:calcium ion binding"/>
    <property type="evidence" value="ECO:0007669"/>
    <property type="project" value="InterPro"/>
</dbReference>
<keyword evidence="3" id="KW-1185">Reference proteome</keyword>
<dbReference type="EMBL" id="CAJNJA010069386">
    <property type="protein sequence ID" value="CAE7897707.1"/>
    <property type="molecule type" value="Genomic_DNA"/>
</dbReference>
<reference evidence="2" key="1">
    <citation type="submission" date="2021-02" db="EMBL/GenBank/DDBJ databases">
        <authorList>
            <person name="Dougan E. K."/>
            <person name="Rhodes N."/>
            <person name="Thang M."/>
            <person name="Chan C."/>
        </authorList>
    </citation>
    <scope>NUCLEOTIDE SEQUENCE</scope>
</reference>
<dbReference type="InterPro" id="IPR018247">
    <property type="entry name" value="EF_Hand_1_Ca_BS"/>
</dbReference>
<evidence type="ECO:0000259" key="1">
    <source>
        <dbReference type="PROSITE" id="PS50222"/>
    </source>
</evidence>